<sequence length="227" mass="25941">MANSPHPFRHLRHLRIALQRPEDFFEWLLKVNPTIRLTTLGLRIFSPRVHRGWGSGATLLNAFLKSQGSAMTGFALNILYSEENPIYFEGATIDFSPLTNLSRLSLKTHDIRAMCKTLATLSTPSLQILEVDRSVWYRGWTPTCDCAFDGEVVQLIQTIDKKGELAGAKIRFGHGWEHLPREILATFENRDPGREVEYFDSDGFEEYPPDGYGGLLYRIRDRMPILN</sequence>
<proteinExistence type="predicted"/>
<dbReference type="AlphaFoldDB" id="A0A4Y7TV70"/>
<evidence type="ECO:0000313" key="2">
    <source>
        <dbReference type="Proteomes" id="UP000298030"/>
    </source>
</evidence>
<protein>
    <recommendedName>
        <fullName evidence="3">F-box domain-containing protein</fullName>
    </recommendedName>
</protein>
<organism evidence="1 2">
    <name type="scientific">Coprinellus micaceus</name>
    <name type="common">Glistening ink-cap mushroom</name>
    <name type="synonym">Coprinus micaceus</name>
    <dbReference type="NCBI Taxonomy" id="71717"/>
    <lineage>
        <taxon>Eukaryota</taxon>
        <taxon>Fungi</taxon>
        <taxon>Dikarya</taxon>
        <taxon>Basidiomycota</taxon>
        <taxon>Agaricomycotina</taxon>
        <taxon>Agaricomycetes</taxon>
        <taxon>Agaricomycetidae</taxon>
        <taxon>Agaricales</taxon>
        <taxon>Agaricineae</taxon>
        <taxon>Psathyrellaceae</taxon>
        <taxon>Coprinellus</taxon>
    </lineage>
</organism>
<dbReference type="OrthoDB" id="2977329at2759"/>
<evidence type="ECO:0000313" key="1">
    <source>
        <dbReference type="EMBL" id="TEB37449.1"/>
    </source>
</evidence>
<dbReference type="Proteomes" id="UP000298030">
    <property type="component" value="Unassembled WGS sequence"/>
</dbReference>
<dbReference type="EMBL" id="QPFP01000004">
    <property type="protein sequence ID" value="TEB37449.1"/>
    <property type="molecule type" value="Genomic_DNA"/>
</dbReference>
<evidence type="ECO:0008006" key="3">
    <source>
        <dbReference type="Google" id="ProtNLM"/>
    </source>
</evidence>
<keyword evidence="2" id="KW-1185">Reference proteome</keyword>
<name>A0A4Y7TV70_COPMI</name>
<reference evidence="1 2" key="1">
    <citation type="journal article" date="2019" name="Nat. Ecol. Evol.">
        <title>Megaphylogeny resolves global patterns of mushroom evolution.</title>
        <authorList>
            <person name="Varga T."/>
            <person name="Krizsan K."/>
            <person name="Foldi C."/>
            <person name="Dima B."/>
            <person name="Sanchez-Garcia M."/>
            <person name="Sanchez-Ramirez S."/>
            <person name="Szollosi G.J."/>
            <person name="Szarkandi J.G."/>
            <person name="Papp V."/>
            <person name="Albert L."/>
            <person name="Andreopoulos W."/>
            <person name="Angelini C."/>
            <person name="Antonin V."/>
            <person name="Barry K.W."/>
            <person name="Bougher N.L."/>
            <person name="Buchanan P."/>
            <person name="Buyck B."/>
            <person name="Bense V."/>
            <person name="Catcheside P."/>
            <person name="Chovatia M."/>
            <person name="Cooper J."/>
            <person name="Damon W."/>
            <person name="Desjardin D."/>
            <person name="Finy P."/>
            <person name="Geml J."/>
            <person name="Haridas S."/>
            <person name="Hughes K."/>
            <person name="Justo A."/>
            <person name="Karasinski D."/>
            <person name="Kautmanova I."/>
            <person name="Kiss B."/>
            <person name="Kocsube S."/>
            <person name="Kotiranta H."/>
            <person name="LaButti K.M."/>
            <person name="Lechner B.E."/>
            <person name="Liimatainen K."/>
            <person name="Lipzen A."/>
            <person name="Lukacs Z."/>
            <person name="Mihaltcheva S."/>
            <person name="Morgado L.N."/>
            <person name="Niskanen T."/>
            <person name="Noordeloos M.E."/>
            <person name="Ohm R.A."/>
            <person name="Ortiz-Santana B."/>
            <person name="Ovrebo C."/>
            <person name="Racz N."/>
            <person name="Riley R."/>
            <person name="Savchenko A."/>
            <person name="Shiryaev A."/>
            <person name="Soop K."/>
            <person name="Spirin V."/>
            <person name="Szebenyi C."/>
            <person name="Tomsovsky M."/>
            <person name="Tulloss R.E."/>
            <person name="Uehling J."/>
            <person name="Grigoriev I.V."/>
            <person name="Vagvolgyi C."/>
            <person name="Papp T."/>
            <person name="Martin F.M."/>
            <person name="Miettinen O."/>
            <person name="Hibbett D.S."/>
            <person name="Nagy L.G."/>
        </authorList>
    </citation>
    <scope>NUCLEOTIDE SEQUENCE [LARGE SCALE GENOMIC DNA]</scope>
    <source>
        <strain evidence="1 2">FP101781</strain>
    </source>
</reference>
<gene>
    <name evidence="1" type="ORF">FA13DRAFT_1726546</name>
</gene>
<accession>A0A4Y7TV70</accession>
<comment type="caution">
    <text evidence="1">The sequence shown here is derived from an EMBL/GenBank/DDBJ whole genome shotgun (WGS) entry which is preliminary data.</text>
</comment>